<dbReference type="Gene3D" id="1.10.260.130">
    <property type="match status" value="1"/>
</dbReference>
<feature type="region of interest" description="Disordered" evidence="8">
    <location>
        <begin position="529"/>
        <end position="558"/>
    </location>
</feature>
<evidence type="ECO:0000256" key="9">
    <source>
        <dbReference type="SAM" id="SignalP"/>
    </source>
</evidence>
<dbReference type="Pfam" id="PF03583">
    <property type="entry name" value="LIP"/>
    <property type="match status" value="1"/>
</dbReference>
<dbReference type="InterPro" id="IPR029058">
    <property type="entry name" value="AB_hydrolase_fold"/>
</dbReference>
<dbReference type="PANTHER" id="PTHR34853">
    <property type="match status" value="1"/>
</dbReference>
<evidence type="ECO:0000256" key="4">
    <source>
        <dbReference type="ARBA" id="ARBA00022525"/>
    </source>
</evidence>
<evidence type="ECO:0000256" key="3">
    <source>
        <dbReference type="ARBA" id="ARBA00013279"/>
    </source>
</evidence>
<evidence type="ECO:0000313" key="11">
    <source>
        <dbReference type="Proteomes" id="UP000245783"/>
    </source>
</evidence>
<proteinExistence type="predicted"/>
<evidence type="ECO:0000256" key="7">
    <source>
        <dbReference type="ARBA" id="ARBA00023098"/>
    </source>
</evidence>
<evidence type="ECO:0000256" key="5">
    <source>
        <dbReference type="ARBA" id="ARBA00022801"/>
    </source>
</evidence>
<comment type="subcellular location">
    <subcellularLocation>
        <location evidence="2">Secreted</location>
    </subcellularLocation>
</comment>
<feature type="signal peptide" evidence="9">
    <location>
        <begin position="1"/>
        <end position="22"/>
    </location>
</feature>
<keyword evidence="11" id="KW-1185">Reference proteome</keyword>
<evidence type="ECO:0000256" key="2">
    <source>
        <dbReference type="ARBA" id="ARBA00004613"/>
    </source>
</evidence>
<keyword evidence="7" id="KW-0443">Lipid metabolism</keyword>
<dbReference type="Proteomes" id="UP000245783">
    <property type="component" value="Unassembled WGS sequence"/>
</dbReference>
<keyword evidence="6" id="KW-0442">Lipid degradation</keyword>
<sequence>MQFTRLLSVAVFVAAFAAVVSATVETPEKLPRISRRSADRDEVLARTMYARQALPLPSVDPFYNATEDELNRSKPGDVLKTRPISSSSYSFTFNGQLIDLNQNVQSATQLLVRSTDQFGGASTTVATVLVPYNALSNPRRVLVFQSAENSASKDCATSYKLTKGSGRGDYDVAIELVFANRELSQGYILVFTDYEGPKAGFSVGRLAAQGVLDGARGGLNRLGINLNSGSQRDARVAFFGYSGGALATSWAVQNQADYAPDLSKFIVGASYGGIPVNPKNTFLLLNKQQAAGVAFAGLAGTGNIFPDFNAYLNQHATANGTERLIQFRYTPGYCLVDAVNALQFQDVFSYFDQPQDTVLNTPVIADALAKNTLGSSQFNPRKAPAFPVRIHQAMIDEIVPTADVDNYVNNEICKNNWNVLYVKELVGEHQSLAITGSPAAFAWLDDRFAGKNANLNGCQFQTTASSLISWQAYLVFGQSLLNQLLAIYNAPIGPLSLFGEKKVGSNNGSVQKVSPSIVNSLSSSAAVSGTSSASAPNATNTGATKPVSNATQPAQTSNKPWWQRFVPSWLQ</sequence>
<dbReference type="AlphaFoldDB" id="A0A316VXY9"/>
<dbReference type="EC" id="3.1.1.3" evidence="3"/>
<reference evidence="10 11" key="1">
    <citation type="journal article" date="2018" name="Mol. Biol. Evol.">
        <title>Broad Genomic Sampling Reveals a Smut Pathogenic Ancestry of the Fungal Clade Ustilaginomycotina.</title>
        <authorList>
            <person name="Kijpornyongpan T."/>
            <person name="Mondo S.J."/>
            <person name="Barry K."/>
            <person name="Sandor L."/>
            <person name="Lee J."/>
            <person name="Lipzen A."/>
            <person name="Pangilinan J."/>
            <person name="LaButti K."/>
            <person name="Hainaut M."/>
            <person name="Henrissat B."/>
            <person name="Grigoriev I.V."/>
            <person name="Spatafora J.W."/>
            <person name="Aime M.C."/>
        </authorList>
    </citation>
    <scope>NUCLEOTIDE SEQUENCE [LARGE SCALE GENOMIC DNA]</scope>
    <source>
        <strain evidence="10 11">MCA 4658</strain>
    </source>
</reference>
<keyword evidence="5" id="KW-0378">Hydrolase</keyword>
<dbReference type="GO" id="GO:0005576">
    <property type="term" value="C:extracellular region"/>
    <property type="evidence" value="ECO:0007669"/>
    <property type="project" value="UniProtKB-SubCell"/>
</dbReference>
<dbReference type="Gene3D" id="3.40.50.1820">
    <property type="entry name" value="alpha/beta hydrolase"/>
    <property type="match status" value="1"/>
</dbReference>
<dbReference type="RefSeq" id="XP_025368423.1">
    <property type="nucleotide sequence ID" value="XM_025510715.1"/>
</dbReference>
<keyword evidence="9" id="KW-0732">Signal</keyword>
<organism evidence="10 11">
    <name type="scientific">Ceraceosorus guamensis</name>
    <dbReference type="NCBI Taxonomy" id="1522189"/>
    <lineage>
        <taxon>Eukaryota</taxon>
        <taxon>Fungi</taxon>
        <taxon>Dikarya</taxon>
        <taxon>Basidiomycota</taxon>
        <taxon>Ustilaginomycotina</taxon>
        <taxon>Exobasidiomycetes</taxon>
        <taxon>Ceraceosorales</taxon>
        <taxon>Ceraceosoraceae</taxon>
        <taxon>Ceraceosorus</taxon>
    </lineage>
</organism>
<dbReference type="PANTHER" id="PTHR34853:SF1">
    <property type="entry name" value="LIPASE 5"/>
    <property type="match status" value="1"/>
</dbReference>
<dbReference type="SUPFAM" id="SSF53474">
    <property type="entry name" value="alpha/beta-Hydrolases"/>
    <property type="match status" value="1"/>
</dbReference>
<dbReference type="GeneID" id="37032585"/>
<keyword evidence="4" id="KW-0964">Secreted</keyword>
<comment type="catalytic activity">
    <reaction evidence="1">
        <text>a triacylglycerol + H2O = a diacylglycerol + a fatty acid + H(+)</text>
        <dbReference type="Rhea" id="RHEA:12044"/>
        <dbReference type="ChEBI" id="CHEBI:15377"/>
        <dbReference type="ChEBI" id="CHEBI:15378"/>
        <dbReference type="ChEBI" id="CHEBI:17855"/>
        <dbReference type="ChEBI" id="CHEBI:18035"/>
        <dbReference type="ChEBI" id="CHEBI:28868"/>
        <dbReference type="EC" id="3.1.1.3"/>
    </reaction>
</comment>
<protein>
    <recommendedName>
        <fullName evidence="3">triacylglycerol lipase</fullName>
        <ecNumber evidence="3">3.1.1.3</ecNumber>
    </recommendedName>
</protein>
<dbReference type="OrthoDB" id="2373480at2759"/>
<dbReference type="GO" id="GO:0004806">
    <property type="term" value="F:triacylglycerol lipase activity"/>
    <property type="evidence" value="ECO:0007669"/>
    <property type="project" value="UniProtKB-EC"/>
</dbReference>
<accession>A0A316VXY9</accession>
<name>A0A316VXY9_9BASI</name>
<dbReference type="InterPro" id="IPR005152">
    <property type="entry name" value="Lipase_secreted"/>
</dbReference>
<evidence type="ECO:0000256" key="1">
    <source>
        <dbReference type="ARBA" id="ARBA00001024"/>
    </source>
</evidence>
<gene>
    <name evidence="10" type="ORF">IE81DRAFT_182737</name>
</gene>
<feature type="chain" id="PRO_5016377447" description="triacylglycerol lipase" evidence="9">
    <location>
        <begin position="23"/>
        <end position="571"/>
    </location>
</feature>
<dbReference type="EMBL" id="KZ819396">
    <property type="protein sequence ID" value="PWN41263.1"/>
    <property type="molecule type" value="Genomic_DNA"/>
</dbReference>
<dbReference type="InParanoid" id="A0A316VXY9"/>
<feature type="compositionally biased region" description="Polar residues" evidence="8">
    <location>
        <begin position="536"/>
        <end position="558"/>
    </location>
</feature>
<evidence type="ECO:0000256" key="8">
    <source>
        <dbReference type="SAM" id="MobiDB-lite"/>
    </source>
</evidence>
<evidence type="ECO:0000256" key="6">
    <source>
        <dbReference type="ARBA" id="ARBA00022963"/>
    </source>
</evidence>
<evidence type="ECO:0000313" key="10">
    <source>
        <dbReference type="EMBL" id="PWN41263.1"/>
    </source>
</evidence>
<dbReference type="GO" id="GO:0016042">
    <property type="term" value="P:lipid catabolic process"/>
    <property type="evidence" value="ECO:0007669"/>
    <property type="project" value="UniProtKB-KW"/>
</dbReference>